<accession>A0AAW9RAC2</accession>
<reference evidence="4 5" key="1">
    <citation type="submission" date="2024-02" db="EMBL/GenBank/DDBJ databases">
        <title>Genome analysis and characterization of Microbaculum marinisediminis sp. nov., isolated from marine sediment.</title>
        <authorList>
            <person name="Du Z.-J."/>
            <person name="Ye Y.-Q."/>
            <person name="Zhang Z.-R."/>
            <person name="Yuan S.-M."/>
            <person name="Zhang X.-Y."/>
        </authorList>
    </citation>
    <scope>NUCLEOTIDE SEQUENCE [LARGE SCALE GENOMIC DNA]</scope>
    <source>
        <strain evidence="4 5">SDUM1044001</strain>
    </source>
</reference>
<comment type="similarity">
    <text evidence="1">Belongs to the GST superfamily.</text>
</comment>
<dbReference type="EC" id="2.5.1.18" evidence="4"/>
<gene>
    <name evidence="4" type="ORF">V3328_01725</name>
</gene>
<dbReference type="InterPro" id="IPR036282">
    <property type="entry name" value="Glutathione-S-Trfase_C_sf"/>
</dbReference>
<dbReference type="SFLD" id="SFLDS00019">
    <property type="entry name" value="Glutathione_Transferase_(cytos"/>
    <property type="match status" value="1"/>
</dbReference>
<evidence type="ECO:0000259" key="2">
    <source>
        <dbReference type="PROSITE" id="PS50404"/>
    </source>
</evidence>
<protein>
    <submittedName>
        <fullName evidence="4">Glutathione S-transferase</fullName>
        <ecNumber evidence="4">2.5.1.18</ecNumber>
    </submittedName>
</protein>
<organism evidence="4 5">
    <name type="scientific">Microbaculum marinum</name>
    <dbReference type="NCBI Taxonomy" id="1764581"/>
    <lineage>
        <taxon>Bacteria</taxon>
        <taxon>Pseudomonadati</taxon>
        <taxon>Pseudomonadota</taxon>
        <taxon>Alphaproteobacteria</taxon>
        <taxon>Hyphomicrobiales</taxon>
        <taxon>Tepidamorphaceae</taxon>
        <taxon>Microbaculum</taxon>
    </lineage>
</organism>
<dbReference type="InterPro" id="IPR010987">
    <property type="entry name" value="Glutathione-S-Trfase_C-like"/>
</dbReference>
<dbReference type="InterPro" id="IPR040079">
    <property type="entry name" value="Glutathione_S-Trfase"/>
</dbReference>
<dbReference type="AlphaFoldDB" id="A0AAW9RAC2"/>
<feature type="domain" description="GST C-terminal" evidence="3">
    <location>
        <begin position="86"/>
        <end position="210"/>
    </location>
</feature>
<dbReference type="EMBL" id="JAZHOF010000001">
    <property type="protein sequence ID" value="MEJ8570177.1"/>
    <property type="molecule type" value="Genomic_DNA"/>
</dbReference>
<evidence type="ECO:0000259" key="3">
    <source>
        <dbReference type="PROSITE" id="PS50405"/>
    </source>
</evidence>
<dbReference type="SUPFAM" id="SSF52833">
    <property type="entry name" value="Thioredoxin-like"/>
    <property type="match status" value="1"/>
</dbReference>
<dbReference type="SUPFAM" id="SSF47616">
    <property type="entry name" value="GST C-terminal domain-like"/>
    <property type="match status" value="1"/>
</dbReference>
<evidence type="ECO:0000256" key="1">
    <source>
        <dbReference type="RuleBase" id="RU003494"/>
    </source>
</evidence>
<dbReference type="Gene3D" id="1.20.1050.10">
    <property type="match status" value="1"/>
</dbReference>
<dbReference type="GO" id="GO:0004364">
    <property type="term" value="F:glutathione transferase activity"/>
    <property type="evidence" value="ECO:0007669"/>
    <property type="project" value="UniProtKB-EC"/>
</dbReference>
<feature type="domain" description="GST N-terminal" evidence="2">
    <location>
        <begin position="2"/>
        <end position="83"/>
    </location>
</feature>
<evidence type="ECO:0000313" key="5">
    <source>
        <dbReference type="Proteomes" id="UP001378188"/>
    </source>
</evidence>
<dbReference type="CDD" id="cd03056">
    <property type="entry name" value="GST_N_4"/>
    <property type="match status" value="1"/>
</dbReference>
<dbReference type="Pfam" id="PF00043">
    <property type="entry name" value="GST_C"/>
    <property type="match status" value="1"/>
</dbReference>
<dbReference type="PANTHER" id="PTHR44051:SF2">
    <property type="entry name" value="HYPOTHETICAL GLUTATHIONE S-TRANSFERASE LIKE PROTEIN"/>
    <property type="match status" value="1"/>
</dbReference>
<dbReference type="InterPro" id="IPR004045">
    <property type="entry name" value="Glutathione_S-Trfase_N"/>
</dbReference>
<dbReference type="RefSeq" id="WP_340327913.1">
    <property type="nucleotide sequence ID" value="NZ_JAZHOF010000001.1"/>
</dbReference>
<dbReference type="InterPro" id="IPR036249">
    <property type="entry name" value="Thioredoxin-like_sf"/>
</dbReference>
<dbReference type="SFLD" id="SFLDG00358">
    <property type="entry name" value="Main_(cytGST)"/>
    <property type="match status" value="1"/>
</dbReference>
<dbReference type="SFLD" id="SFLDG01150">
    <property type="entry name" value="Main.1:_Beta-like"/>
    <property type="match status" value="1"/>
</dbReference>
<name>A0AAW9RAC2_9HYPH</name>
<keyword evidence="5" id="KW-1185">Reference proteome</keyword>
<keyword evidence="4" id="KW-0808">Transferase</keyword>
<dbReference type="Proteomes" id="UP001378188">
    <property type="component" value="Unassembled WGS sequence"/>
</dbReference>
<proteinExistence type="inferred from homology"/>
<evidence type="ECO:0000313" key="4">
    <source>
        <dbReference type="EMBL" id="MEJ8570177.1"/>
    </source>
</evidence>
<dbReference type="PANTHER" id="PTHR44051">
    <property type="entry name" value="GLUTATHIONE S-TRANSFERASE-RELATED"/>
    <property type="match status" value="1"/>
</dbReference>
<dbReference type="InterPro" id="IPR004046">
    <property type="entry name" value="GST_C"/>
</dbReference>
<dbReference type="PROSITE" id="PS50405">
    <property type="entry name" value="GST_CTER"/>
    <property type="match status" value="1"/>
</dbReference>
<comment type="caution">
    <text evidence="4">The sequence shown here is derived from an EMBL/GenBank/DDBJ whole genome shotgun (WGS) entry which is preliminary data.</text>
</comment>
<dbReference type="Gene3D" id="3.40.30.10">
    <property type="entry name" value="Glutaredoxin"/>
    <property type="match status" value="1"/>
</dbReference>
<dbReference type="Pfam" id="PF02798">
    <property type="entry name" value="GST_N"/>
    <property type="match status" value="1"/>
</dbReference>
<dbReference type="PROSITE" id="PS50404">
    <property type="entry name" value="GST_NTER"/>
    <property type="match status" value="1"/>
</dbReference>
<sequence length="210" mass="24142">MAEYHLYCFAQSGNAYKTALMLETTGCDWGSRFVDFFNGETRTPEYRRINVMGEVPVLVHGETTLSQSGVILDYLAEKTGRHGWKNDAERREILRWFLFDNHKLTSYTATYRFLRALSKDPNPTVLEFFGARMRGAFSVLAAHLADRDWVVGNRATIADLSLCGYLFYDDEIGVNFEESYPAIHHWLNRIKALPGWKHPYELMPGHPLPS</sequence>